<keyword evidence="9" id="KW-1185">Reference proteome</keyword>
<name>A0AA88H0U4_NAELO</name>
<dbReference type="EMBL" id="PYSW02000008">
    <property type="protein sequence ID" value="KAG2389209.1"/>
    <property type="molecule type" value="Genomic_DNA"/>
</dbReference>
<evidence type="ECO:0000256" key="5">
    <source>
        <dbReference type="PIRSR" id="PIRSR601019-1"/>
    </source>
</evidence>
<evidence type="ECO:0000313" key="9">
    <source>
        <dbReference type="Proteomes" id="UP000816034"/>
    </source>
</evidence>
<accession>A0AA88H0U4</accession>
<dbReference type="GeneID" id="68107062"/>
<sequence>MSSHSSVAVDNTINLLLLGISESGKSTLFKQVKILHQNGYTKEELSSFTKTIQDNLILGMAALMDIVQNSLQQQQVITINHNNNTPFVMDQEQQELLKTHTQNILRKSKQDSRDDDQEEETSSSQQAHLSYDPSKLSSLRFLWQHPYVQHVYHHRHGGGHVVGVGSSESSSSSNHNNNNNHSDQQSFTPSSSSWSYPLIDNLAYFMNHCERIGAASYTPSVEDVLHCRLRTTGVHETKFEFGGLSMRLVDVGGQRNQRKKWIHVFDNVTALIFVVSLVEYNQVLEEDPTTIRIRESMLLFEELVNCSVFYDKPVMLFLNKVDLFNDLIKKVDISEQCFKDYQGKKHSAPDAIPFIADKFKQLRENKDAEVFVEVTCAVDTNNIKKVLENLKTIILKESLSSK</sequence>
<evidence type="ECO:0000256" key="3">
    <source>
        <dbReference type="ARBA" id="ARBA00023134"/>
    </source>
</evidence>
<evidence type="ECO:0000256" key="7">
    <source>
        <dbReference type="SAM" id="MobiDB-lite"/>
    </source>
</evidence>
<dbReference type="GO" id="GO:0001664">
    <property type="term" value="F:G protein-coupled receptor binding"/>
    <property type="evidence" value="ECO:0007669"/>
    <property type="project" value="TreeGrafter"/>
</dbReference>
<dbReference type="RefSeq" id="XP_044553201.1">
    <property type="nucleotide sequence ID" value="XM_044690616.1"/>
</dbReference>
<feature type="compositionally biased region" description="Low complexity" evidence="7">
    <location>
        <begin position="163"/>
        <end position="191"/>
    </location>
</feature>
<dbReference type="GO" id="GO:0003924">
    <property type="term" value="F:GTPase activity"/>
    <property type="evidence" value="ECO:0007669"/>
    <property type="project" value="InterPro"/>
</dbReference>
<feature type="binding site" evidence="5">
    <location>
        <begin position="22"/>
        <end position="27"/>
    </location>
    <ligand>
        <name>GTP</name>
        <dbReference type="ChEBI" id="CHEBI:37565"/>
    </ligand>
</feature>
<feature type="binding site" evidence="5">
    <location>
        <begin position="319"/>
        <end position="322"/>
    </location>
    <ligand>
        <name>GTP</name>
        <dbReference type="ChEBI" id="CHEBI:37565"/>
    </ligand>
</feature>
<dbReference type="Gene3D" id="1.10.400.10">
    <property type="entry name" value="GI Alpha 1, domain 2-like"/>
    <property type="match status" value="2"/>
</dbReference>
<dbReference type="PANTHER" id="PTHR10218">
    <property type="entry name" value="GTP-BINDING PROTEIN ALPHA SUBUNIT"/>
    <property type="match status" value="1"/>
</dbReference>
<dbReference type="GO" id="GO:0005737">
    <property type="term" value="C:cytoplasm"/>
    <property type="evidence" value="ECO:0007669"/>
    <property type="project" value="TreeGrafter"/>
</dbReference>
<dbReference type="CDD" id="cd00066">
    <property type="entry name" value="G-alpha"/>
    <property type="match status" value="1"/>
</dbReference>
<dbReference type="Proteomes" id="UP000816034">
    <property type="component" value="Unassembled WGS sequence"/>
</dbReference>
<protein>
    <submittedName>
        <fullName evidence="8">Uncharacterized protein</fullName>
    </submittedName>
</protein>
<dbReference type="Gene3D" id="3.40.50.300">
    <property type="entry name" value="P-loop containing nucleotide triphosphate hydrolases"/>
    <property type="match status" value="2"/>
</dbReference>
<dbReference type="PROSITE" id="PS51882">
    <property type="entry name" value="G_ALPHA"/>
    <property type="match status" value="1"/>
</dbReference>
<evidence type="ECO:0000256" key="4">
    <source>
        <dbReference type="ARBA" id="ARBA00023224"/>
    </source>
</evidence>
<dbReference type="InterPro" id="IPR011025">
    <property type="entry name" value="GproteinA_insert"/>
</dbReference>
<feature type="region of interest" description="Disordered" evidence="7">
    <location>
        <begin position="158"/>
        <end position="191"/>
    </location>
</feature>
<feature type="region of interest" description="Disordered" evidence="7">
    <location>
        <begin position="106"/>
        <end position="130"/>
    </location>
</feature>
<keyword evidence="2 5" id="KW-0547">Nucleotide-binding</keyword>
<feature type="binding site" evidence="6">
    <location>
        <position position="231"/>
    </location>
    <ligand>
        <name>Mg(2+)</name>
        <dbReference type="ChEBI" id="CHEBI:18420"/>
    </ligand>
</feature>
<dbReference type="GO" id="GO:0031683">
    <property type="term" value="F:G-protein beta/gamma-subunit complex binding"/>
    <property type="evidence" value="ECO:0007669"/>
    <property type="project" value="InterPro"/>
</dbReference>
<keyword evidence="1 6" id="KW-0479">Metal-binding</keyword>
<feature type="binding site" evidence="5">
    <location>
        <position position="377"/>
    </location>
    <ligand>
        <name>GTP</name>
        <dbReference type="ChEBI" id="CHEBI:37565"/>
    </ligand>
</feature>
<dbReference type="SUPFAM" id="SSF47895">
    <property type="entry name" value="Transducin (alpha subunit), insertion domain"/>
    <property type="match status" value="1"/>
</dbReference>
<dbReference type="InterPro" id="IPR027417">
    <property type="entry name" value="P-loop_NTPase"/>
</dbReference>
<feature type="binding site" evidence="5">
    <location>
        <begin position="250"/>
        <end position="254"/>
    </location>
    <ligand>
        <name>GTP</name>
        <dbReference type="ChEBI" id="CHEBI:37565"/>
    </ligand>
</feature>
<dbReference type="GO" id="GO:0005525">
    <property type="term" value="F:GTP binding"/>
    <property type="evidence" value="ECO:0007669"/>
    <property type="project" value="UniProtKB-KW"/>
</dbReference>
<evidence type="ECO:0000313" key="8">
    <source>
        <dbReference type="EMBL" id="KAG2389209.1"/>
    </source>
</evidence>
<gene>
    <name evidence="8" type="ORF">C9374_014609</name>
</gene>
<dbReference type="GO" id="GO:0046872">
    <property type="term" value="F:metal ion binding"/>
    <property type="evidence" value="ECO:0007669"/>
    <property type="project" value="UniProtKB-KW"/>
</dbReference>
<dbReference type="SMART" id="SM00275">
    <property type="entry name" value="G_alpha"/>
    <property type="match status" value="1"/>
</dbReference>
<proteinExistence type="predicted"/>
<feature type="binding site" evidence="5">
    <location>
        <begin position="225"/>
        <end position="231"/>
    </location>
    <ligand>
        <name>GTP</name>
        <dbReference type="ChEBI" id="CHEBI:37565"/>
    </ligand>
</feature>
<dbReference type="AlphaFoldDB" id="A0AA88H0U4"/>
<dbReference type="SUPFAM" id="SSF52540">
    <property type="entry name" value="P-loop containing nucleoside triphosphate hydrolases"/>
    <property type="match status" value="1"/>
</dbReference>
<keyword evidence="3 5" id="KW-0342">GTP-binding</keyword>
<dbReference type="InterPro" id="IPR001019">
    <property type="entry name" value="Gprotein_alpha_su"/>
</dbReference>
<dbReference type="FunFam" id="3.40.50.300:FF:000692">
    <property type="entry name" value="Guanine nucleotide-binding protein subunit alpha"/>
    <property type="match status" value="1"/>
</dbReference>
<feature type="binding site" evidence="6">
    <location>
        <position position="26"/>
    </location>
    <ligand>
        <name>Mg(2+)</name>
        <dbReference type="ChEBI" id="CHEBI:18420"/>
    </ligand>
</feature>
<reference evidence="8 9" key="1">
    <citation type="journal article" date="2018" name="BMC Genomics">
        <title>The genome of Naegleria lovaniensis, the basis for a comparative approach to unravel pathogenicity factors of the human pathogenic amoeba N. fowleri.</title>
        <authorList>
            <person name="Liechti N."/>
            <person name="Schurch N."/>
            <person name="Bruggmann R."/>
            <person name="Wittwer M."/>
        </authorList>
    </citation>
    <scope>NUCLEOTIDE SEQUENCE [LARGE SCALE GENOMIC DNA]</scope>
    <source>
        <strain evidence="8 9">ATCC 30569</strain>
    </source>
</reference>
<comment type="caution">
    <text evidence="8">The sequence shown here is derived from an EMBL/GenBank/DDBJ whole genome shotgun (WGS) entry which is preliminary data.</text>
</comment>
<organism evidence="8 9">
    <name type="scientific">Naegleria lovaniensis</name>
    <name type="common">Amoeba</name>
    <dbReference type="NCBI Taxonomy" id="51637"/>
    <lineage>
        <taxon>Eukaryota</taxon>
        <taxon>Discoba</taxon>
        <taxon>Heterolobosea</taxon>
        <taxon>Tetramitia</taxon>
        <taxon>Eutetramitia</taxon>
        <taxon>Vahlkampfiidae</taxon>
        <taxon>Naegleria</taxon>
    </lineage>
</organism>
<dbReference type="Pfam" id="PF00503">
    <property type="entry name" value="G-alpha"/>
    <property type="match status" value="2"/>
</dbReference>
<evidence type="ECO:0000256" key="2">
    <source>
        <dbReference type="ARBA" id="ARBA00022741"/>
    </source>
</evidence>
<dbReference type="GO" id="GO:0007188">
    <property type="term" value="P:adenylate cyclase-modulating G protein-coupled receptor signaling pathway"/>
    <property type="evidence" value="ECO:0007669"/>
    <property type="project" value="TreeGrafter"/>
</dbReference>
<dbReference type="GO" id="GO:0005834">
    <property type="term" value="C:heterotrimeric G-protein complex"/>
    <property type="evidence" value="ECO:0007669"/>
    <property type="project" value="TreeGrafter"/>
</dbReference>
<dbReference type="PANTHER" id="PTHR10218:SF302">
    <property type="entry name" value="GUANINE NUCLEOTIDE-BINDING PROTEIN ALPHA-5 SUBUNIT"/>
    <property type="match status" value="1"/>
</dbReference>
<keyword evidence="4" id="KW-0807">Transducer</keyword>
<keyword evidence="6" id="KW-0460">Magnesium</keyword>
<evidence type="ECO:0000256" key="1">
    <source>
        <dbReference type="ARBA" id="ARBA00022723"/>
    </source>
</evidence>
<dbReference type="PRINTS" id="PR00318">
    <property type="entry name" value="GPROTEINA"/>
</dbReference>
<evidence type="ECO:0000256" key="6">
    <source>
        <dbReference type="PIRSR" id="PIRSR601019-2"/>
    </source>
</evidence>